<accession>A0A915Q4D2</accession>
<protein>
    <submittedName>
        <fullName evidence="2">Uncharacterized protein</fullName>
    </submittedName>
</protein>
<keyword evidence="1" id="KW-1185">Reference proteome</keyword>
<dbReference type="WBParaSite" id="sdigi.contig72.g3619.t1">
    <property type="protein sequence ID" value="sdigi.contig72.g3619.t1"/>
    <property type="gene ID" value="sdigi.contig72.g3619"/>
</dbReference>
<proteinExistence type="predicted"/>
<evidence type="ECO:0000313" key="2">
    <source>
        <dbReference type="WBParaSite" id="sdigi.contig72.g3619.t1"/>
    </source>
</evidence>
<reference evidence="2" key="1">
    <citation type="submission" date="2022-11" db="UniProtKB">
        <authorList>
            <consortium name="WormBaseParasite"/>
        </authorList>
    </citation>
    <scope>IDENTIFICATION</scope>
</reference>
<name>A0A915Q4D2_9BILA</name>
<dbReference type="AlphaFoldDB" id="A0A915Q4D2"/>
<sequence length="68" mass="8051">MLRFSSTDKDDKALSEEQRFYYLRLMAKPSDGKHEPIKTKFVRWAPPCPQEENLETERDLEILAKLPI</sequence>
<organism evidence="1 2">
    <name type="scientific">Setaria digitata</name>
    <dbReference type="NCBI Taxonomy" id="48799"/>
    <lineage>
        <taxon>Eukaryota</taxon>
        <taxon>Metazoa</taxon>
        <taxon>Ecdysozoa</taxon>
        <taxon>Nematoda</taxon>
        <taxon>Chromadorea</taxon>
        <taxon>Rhabditida</taxon>
        <taxon>Spirurina</taxon>
        <taxon>Spiruromorpha</taxon>
        <taxon>Filarioidea</taxon>
        <taxon>Setariidae</taxon>
        <taxon>Setaria</taxon>
    </lineage>
</organism>
<dbReference type="Proteomes" id="UP000887581">
    <property type="component" value="Unplaced"/>
</dbReference>
<evidence type="ECO:0000313" key="1">
    <source>
        <dbReference type="Proteomes" id="UP000887581"/>
    </source>
</evidence>